<evidence type="ECO:0000256" key="1">
    <source>
        <dbReference type="SAM" id="SignalP"/>
    </source>
</evidence>
<name>A0ABS7ZUX0_9GAMM</name>
<feature type="signal peptide" evidence="1">
    <location>
        <begin position="1"/>
        <end position="19"/>
    </location>
</feature>
<dbReference type="RefSeq" id="WP_225677264.1">
    <property type="nucleotide sequence ID" value="NZ_JAEDAH010000105.1"/>
</dbReference>
<feature type="chain" id="PRO_5045207152" evidence="1">
    <location>
        <begin position="20"/>
        <end position="160"/>
    </location>
</feature>
<reference evidence="3 4" key="1">
    <citation type="submission" date="2020-12" db="EMBL/GenBank/DDBJ databases">
        <title>Novel Thalassolituus-related marine hydrocarbonoclastic bacteria mediated algae-derived hydrocarbons mineralization in twilight zone of the northern South China Sea.</title>
        <authorList>
            <person name="Dong C."/>
        </authorList>
    </citation>
    <scope>NUCLEOTIDE SEQUENCE [LARGE SCALE GENOMIC DNA]</scope>
    <source>
        <strain evidence="3 4">IMCC1826</strain>
    </source>
</reference>
<evidence type="ECO:0000313" key="3">
    <source>
        <dbReference type="EMBL" id="MCA6065382.1"/>
    </source>
</evidence>
<evidence type="ECO:0000259" key="2">
    <source>
        <dbReference type="Pfam" id="PF07603"/>
    </source>
</evidence>
<dbReference type="Pfam" id="PF07603">
    <property type="entry name" value="Lcl_C"/>
    <property type="match status" value="1"/>
</dbReference>
<sequence>MNKSVFFLWFALVPHAVLGQVCNSSMEVSGESGRFVNLNDGFVLDVVTMLRWDFCTYGQTYENGNCSGSPMEYATWQDALGASASASGRRLPNIKELATLVERSCIEPAINQDVFPDTPLYVYWSNTPASSGEGMIIDFTDGSEIIRDINRPRVMRLIAE</sequence>
<accession>A0ABS7ZUX0</accession>
<keyword evidence="4" id="KW-1185">Reference proteome</keyword>
<dbReference type="PANTHER" id="PTHR35812:SF1">
    <property type="entry name" value="LIPOPROTEIN"/>
    <property type="match status" value="1"/>
</dbReference>
<dbReference type="InterPro" id="IPR011460">
    <property type="entry name" value="Lcl_C"/>
</dbReference>
<evidence type="ECO:0000313" key="4">
    <source>
        <dbReference type="Proteomes" id="UP000714380"/>
    </source>
</evidence>
<dbReference type="Proteomes" id="UP000714380">
    <property type="component" value="Unassembled WGS sequence"/>
</dbReference>
<protein>
    <submittedName>
        <fullName evidence="3">DUF1566 domain-containing protein</fullName>
    </submittedName>
</protein>
<gene>
    <name evidence="3" type="ORF">I9W95_17430</name>
</gene>
<organism evidence="3 4">
    <name type="scientific">Thalassolituus marinus</name>
    <dbReference type="NCBI Taxonomy" id="671053"/>
    <lineage>
        <taxon>Bacteria</taxon>
        <taxon>Pseudomonadati</taxon>
        <taxon>Pseudomonadota</taxon>
        <taxon>Gammaproteobacteria</taxon>
        <taxon>Oceanospirillales</taxon>
        <taxon>Oceanospirillaceae</taxon>
        <taxon>Thalassolituus</taxon>
    </lineage>
</organism>
<keyword evidence="1" id="KW-0732">Signal</keyword>
<dbReference type="PANTHER" id="PTHR35812">
    <property type="entry name" value="LIPOPROTEIN"/>
    <property type="match status" value="1"/>
</dbReference>
<comment type="caution">
    <text evidence="3">The sequence shown here is derived from an EMBL/GenBank/DDBJ whole genome shotgun (WGS) entry which is preliminary data.</text>
</comment>
<feature type="domain" description="Lcl C-terminal" evidence="2">
    <location>
        <begin position="42"/>
        <end position="157"/>
    </location>
</feature>
<proteinExistence type="predicted"/>
<dbReference type="EMBL" id="JAEDAH010000105">
    <property type="protein sequence ID" value="MCA6065382.1"/>
    <property type="molecule type" value="Genomic_DNA"/>
</dbReference>